<gene>
    <name evidence="1" type="ORF">pclt_cds_327</name>
</gene>
<accession>A0A4D6EGM0</accession>
<protein>
    <submittedName>
        <fullName evidence="1">Uncharacterized protein</fullName>
    </submittedName>
</protein>
<sequence length="119" mass="13495">MEAGNGEGRTRYMLWQDVLTMPPVYAAGYDDGEFSDNAAYHHKHERDMARRARRADLQDAPIAGSPCGAIMAEIERILADGLRDRRRAHHLASPHSPIRFPVWHIVPSWLPDVEAKLKL</sequence>
<evidence type="ECO:0000313" key="2">
    <source>
        <dbReference type="Proteomes" id="UP001237152"/>
    </source>
</evidence>
<dbReference type="EMBL" id="MK174290">
    <property type="protein sequence ID" value="QBZ80925.1"/>
    <property type="molecule type" value="Genomic_DNA"/>
</dbReference>
<organism evidence="1 2">
    <name type="scientific">Pandoravirus celtis</name>
    <dbReference type="NCBI Taxonomy" id="2568002"/>
    <lineage>
        <taxon>Viruses</taxon>
        <taxon>Pandoravirus</taxon>
    </lineage>
</organism>
<dbReference type="Proteomes" id="UP001237152">
    <property type="component" value="Segment"/>
</dbReference>
<evidence type="ECO:0000313" key="1">
    <source>
        <dbReference type="EMBL" id="QBZ80925.1"/>
    </source>
</evidence>
<name>A0A4D6EGM0_9VIRU</name>
<proteinExistence type="predicted"/>
<reference evidence="1" key="1">
    <citation type="journal article" date="2019" name="Front. Microbiol.">
        <title>Pandoravirus Celtis Illustrates the Microevolution Processes at Work in the Giant Pandoraviridae Genomes.</title>
        <authorList>
            <person name="Legendre M."/>
            <person name="Alempic J.M."/>
            <person name="Philippe N."/>
            <person name="Lartigue A."/>
            <person name="Jeudy S."/>
            <person name="Poirot O."/>
            <person name="Ta N.T."/>
            <person name="Nin S."/>
            <person name="Coute Y."/>
            <person name="Abergel C."/>
            <person name="Claverie J.M."/>
        </authorList>
    </citation>
    <scope>NUCLEOTIDE SEQUENCE</scope>
</reference>